<evidence type="ECO:0000313" key="2">
    <source>
        <dbReference type="EMBL" id="KZT67180.1"/>
    </source>
</evidence>
<protein>
    <submittedName>
        <fullName evidence="2">Uncharacterized protein</fullName>
    </submittedName>
</protein>
<feature type="compositionally biased region" description="Pro residues" evidence="1">
    <location>
        <begin position="351"/>
        <end position="362"/>
    </location>
</feature>
<organism evidence="2 3">
    <name type="scientific">Daedalea quercina L-15889</name>
    <dbReference type="NCBI Taxonomy" id="1314783"/>
    <lineage>
        <taxon>Eukaryota</taxon>
        <taxon>Fungi</taxon>
        <taxon>Dikarya</taxon>
        <taxon>Basidiomycota</taxon>
        <taxon>Agaricomycotina</taxon>
        <taxon>Agaricomycetes</taxon>
        <taxon>Polyporales</taxon>
        <taxon>Fomitopsis</taxon>
    </lineage>
</organism>
<accession>A0A165NNI6</accession>
<feature type="region of interest" description="Disordered" evidence="1">
    <location>
        <begin position="306"/>
        <end position="385"/>
    </location>
</feature>
<keyword evidence="3" id="KW-1185">Reference proteome</keyword>
<evidence type="ECO:0000313" key="3">
    <source>
        <dbReference type="Proteomes" id="UP000076727"/>
    </source>
</evidence>
<gene>
    <name evidence="2" type="ORF">DAEQUDRAFT_406548</name>
</gene>
<dbReference type="Proteomes" id="UP000076727">
    <property type="component" value="Unassembled WGS sequence"/>
</dbReference>
<feature type="compositionally biased region" description="Low complexity" evidence="1">
    <location>
        <begin position="101"/>
        <end position="115"/>
    </location>
</feature>
<feature type="compositionally biased region" description="Basic and acidic residues" evidence="1">
    <location>
        <begin position="363"/>
        <end position="376"/>
    </location>
</feature>
<feature type="compositionally biased region" description="Polar residues" evidence="1">
    <location>
        <begin position="1"/>
        <end position="14"/>
    </location>
</feature>
<feature type="region of interest" description="Disordered" evidence="1">
    <location>
        <begin position="1"/>
        <end position="21"/>
    </location>
</feature>
<sequence>MSRPANTASSSTTMYKPKKRKIQRVLLTGTLQALGDLTTALPPTLPSPRTQHPTQATARPKRKLEDVATDEPHFKKPRTTPTAAQPASGRPPVPLFPQSRSGTQAPASSATTPSDATEDGEVREGLPIYRNSIAVVSNVPVRRPRRRTVPQSYWEEMYSKYQAEGARLKYSAKARIDSTYPSTDSRFRSLSNPPPAGTAYHKFGHLMARLEYVDALLCFTYALWCSDMANNACYRQNWPLVLKLVEQVKAQWRGDDGEDWEKAFHGLICLVEAYIHGRKWRFNLQLTTRDSNRLLQRLQICQDAEDDMRRQEAKQKEAEMEKRAAMLPSPASSAGSTPNPVEGTPNAALPPTTPAPPVPPAPRRTEPQQLEQRERSSAINPAHTVPVNINTVGPYRSQAWGLYDAKKAVDVAGRLITLPIVAKHYPRTFARMAYSSLTTQDEHEPDFDDEEGELFWPGQVVGSEGLGWICYMGRAMIKEYAKQYGYKGVDGALPLPAGYHHPEDPRHIPLAQEPATEAAAPAR</sequence>
<reference evidence="2 3" key="1">
    <citation type="journal article" date="2016" name="Mol. Biol. Evol.">
        <title>Comparative Genomics of Early-Diverging Mushroom-Forming Fungi Provides Insights into the Origins of Lignocellulose Decay Capabilities.</title>
        <authorList>
            <person name="Nagy L.G."/>
            <person name="Riley R."/>
            <person name="Tritt A."/>
            <person name="Adam C."/>
            <person name="Daum C."/>
            <person name="Floudas D."/>
            <person name="Sun H."/>
            <person name="Yadav J.S."/>
            <person name="Pangilinan J."/>
            <person name="Larsson K.H."/>
            <person name="Matsuura K."/>
            <person name="Barry K."/>
            <person name="Labutti K."/>
            <person name="Kuo R."/>
            <person name="Ohm R.A."/>
            <person name="Bhattacharya S.S."/>
            <person name="Shirouzu T."/>
            <person name="Yoshinaga Y."/>
            <person name="Martin F.M."/>
            <person name="Grigoriev I.V."/>
            <person name="Hibbett D.S."/>
        </authorList>
    </citation>
    <scope>NUCLEOTIDE SEQUENCE [LARGE SCALE GENOMIC DNA]</scope>
    <source>
        <strain evidence="2 3">L-15889</strain>
    </source>
</reference>
<dbReference type="STRING" id="1314783.A0A165NNI6"/>
<feature type="compositionally biased region" description="Basic and acidic residues" evidence="1">
    <location>
        <begin position="63"/>
        <end position="74"/>
    </location>
</feature>
<proteinExistence type="predicted"/>
<feature type="compositionally biased region" description="Basic and acidic residues" evidence="1">
    <location>
        <begin position="307"/>
        <end position="324"/>
    </location>
</feature>
<dbReference type="EMBL" id="KV429079">
    <property type="protein sequence ID" value="KZT67180.1"/>
    <property type="molecule type" value="Genomic_DNA"/>
</dbReference>
<evidence type="ECO:0000256" key="1">
    <source>
        <dbReference type="SAM" id="MobiDB-lite"/>
    </source>
</evidence>
<dbReference type="OrthoDB" id="3238644at2759"/>
<feature type="compositionally biased region" description="Polar residues" evidence="1">
    <location>
        <begin position="330"/>
        <end position="339"/>
    </location>
</feature>
<name>A0A165NNI6_9APHY</name>
<feature type="region of interest" description="Disordered" evidence="1">
    <location>
        <begin position="38"/>
        <end position="124"/>
    </location>
</feature>
<feature type="compositionally biased region" description="Low complexity" evidence="1">
    <location>
        <begin position="38"/>
        <end position="50"/>
    </location>
</feature>
<dbReference type="AlphaFoldDB" id="A0A165NNI6"/>